<keyword evidence="7" id="KW-0347">Helicase</keyword>
<dbReference type="Gene3D" id="3.40.50.300">
    <property type="entry name" value="P-loop containing nucleotide triphosphate hydrolases"/>
    <property type="match status" value="2"/>
</dbReference>
<evidence type="ECO:0000256" key="17">
    <source>
        <dbReference type="ARBA" id="ARBA00048988"/>
    </source>
</evidence>
<evidence type="ECO:0000313" key="26">
    <source>
        <dbReference type="Proteomes" id="UP000245383"/>
    </source>
</evidence>
<evidence type="ECO:0000313" key="25">
    <source>
        <dbReference type="EMBL" id="PVU92095.1"/>
    </source>
</evidence>
<evidence type="ECO:0000256" key="19">
    <source>
        <dbReference type="ARBA" id="ARBA00075489"/>
    </source>
</evidence>
<dbReference type="GO" id="GO:0043138">
    <property type="term" value="F:3'-5' DNA helicase activity"/>
    <property type="evidence" value="ECO:0007669"/>
    <property type="project" value="UniProtKB-EC"/>
</dbReference>
<gene>
    <name evidence="25" type="ORF">BB561_004044</name>
</gene>
<dbReference type="EMBL" id="MBFR01000175">
    <property type="protein sequence ID" value="PVU92095.1"/>
    <property type="molecule type" value="Genomic_DNA"/>
</dbReference>
<evidence type="ECO:0000256" key="2">
    <source>
        <dbReference type="ARBA" id="ARBA00006637"/>
    </source>
</evidence>
<dbReference type="InterPro" id="IPR006935">
    <property type="entry name" value="Helicase/UvrB_N"/>
</dbReference>
<feature type="region of interest" description="Disordered" evidence="22">
    <location>
        <begin position="815"/>
        <end position="848"/>
    </location>
</feature>
<dbReference type="OrthoDB" id="10262986at2759"/>
<keyword evidence="12" id="KW-0234">DNA repair</keyword>
<evidence type="ECO:0000256" key="7">
    <source>
        <dbReference type="ARBA" id="ARBA00022806"/>
    </source>
</evidence>
<evidence type="ECO:0000256" key="18">
    <source>
        <dbReference type="ARBA" id="ARBA00058901"/>
    </source>
</evidence>
<name>A0A2T9YIF9_9FUNG</name>
<keyword evidence="13" id="KW-0413">Isomerase</keyword>
<evidence type="ECO:0000256" key="10">
    <source>
        <dbReference type="ARBA" id="ARBA00023125"/>
    </source>
</evidence>
<dbReference type="SMART" id="SM00487">
    <property type="entry name" value="DEXDc"/>
    <property type="match status" value="1"/>
</dbReference>
<proteinExistence type="inferred from homology"/>
<feature type="compositionally biased region" description="Polar residues" evidence="22">
    <location>
        <begin position="54"/>
        <end position="69"/>
    </location>
</feature>
<dbReference type="Pfam" id="PF04851">
    <property type="entry name" value="ResIII"/>
    <property type="match status" value="1"/>
</dbReference>
<keyword evidence="26" id="KW-1185">Reference proteome</keyword>
<dbReference type="AlphaFoldDB" id="A0A2T9YIF9"/>
<evidence type="ECO:0000259" key="24">
    <source>
        <dbReference type="PROSITE" id="PS51194"/>
    </source>
</evidence>
<protein>
    <recommendedName>
        <fullName evidence="16">DNA 3'-5' helicase</fullName>
        <ecNumber evidence="16">5.6.2.4</ecNumber>
    </recommendedName>
    <alternativeName>
        <fullName evidence="21">DNA repair helicase RAD25</fullName>
    </alternativeName>
    <alternativeName>
        <fullName evidence="20">RNA polymerase II transcription factor B subunit SSL2</fullName>
    </alternativeName>
    <alternativeName>
        <fullName evidence="19">Suppressor of stem-loop mutation 2</fullName>
    </alternativeName>
</protein>
<dbReference type="InterPro" id="IPR050615">
    <property type="entry name" value="ATP-dep_DNA_Helicase"/>
</dbReference>
<dbReference type="InterPro" id="IPR001650">
    <property type="entry name" value="Helicase_C-like"/>
</dbReference>
<keyword evidence="9" id="KW-0805">Transcription regulation</keyword>
<dbReference type="PANTHER" id="PTHR11274">
    <property type="entry name" value="RAD25/XP-B DNA REPAIR HELICASE"/>
    <property type="match status" value="1"/>
</dbReference>
<keyword evidence="14" id="KW-0539">Nucleus</keyword>
<dbReference type="SUPFAM" id="SSF52540">
    <property type="entry name" value="P-loop containing nucleoside triphosphate hydrolases"/>
    <property type="match status" value="2"/>
</dbReference>
<dbReference type="InterPro" id="IPR014001">
    <property type="entry name" value="Helicase_ATP-bd"/>
</dbReference>
<evidence type="ECO:0000256" key="13">
    <source>
        <dbReference type="ARBA" id="ARBA00023235"/>
    </source>
</evidence>
<dbReference type="InterPro" id="IPR032830">
    <property type="entry name" value="XPB/Ssl2_N"/>
</dbReference>
<reference evidence="25 26" key="1">
    <citation type="journal article" date="2018" name="MBio">
        <title>Comparative Genomics Reveals the Core Gene Toolbox for the Fungus-Insect Symbiosis.</title>
        <authorList>
            <person name="Wang Y."/>
            <person name="Stata M."/>
            <person name="Wang W."/>
            <person name="Stajich J.E."/>
            <person name="White M.M."/>
            <person name="Moncalvo J.M."/>
        </authorList>
    </citation>
    <scope>NUCLEOTIDE SEQUENCE [LARGE SCALE GENOMIC DNA]</scope>
    <source>
        <strain evidence="25 26">SWE-8-4</strain>
    </source>
</reference>
<comment type="similarity">
    <text evidence="2">Belongs to the helicase family. RAD25/XPB subfamily.</text>
</comment>
<dbReference type="GO" id="GO:0000112">
    <property type="term" value="C:nucleotide-excision repair factor 3 complex"/>
    <property type="evidence" value="ECO:0007669"/>
    <property type="project" value="TreeGrafter"/>
</dbReference>
<keyword evidence="8" id="KW-0067">ATP-binding</keyword>
<dbReference type="STRING" id="133385.A0A2T9YIF9"/>
<evidence type="ECO:0000256" key="1">
    <source>
        <dbReference type="ARBA" id="ARBA00004123"/>
    </source>
</evidence>
<feature type="domain" description="Helicase ATP-binding" evidence="23">
    <location>
        <begin position="417"/>
        <end position="579"/>
    </location>
</feature>
<evidence type="ECO:0000256" key="4">
    <source>
        <dbReference type="ARBA" id="ARBA00022741"/>
    </source>
</evidence>
<dbReference type="CDD" id="cd18029">
    <property type="entry name" value="DEXHc_XPB"/>
    <property type="match status" value="1"/>
</dbReference>
<evidence type="ECO:0000256" key="8">
    <source>
        <dbReference type="ARBA" id="ARBA00022840"/>
    </source>
</evidence>
<comment type="caution">
    <text evidence="25">The sequence shown here is derived from an EMBL/GenBank/DDBJ whole genome shotgun (WGS) entry which is preliminary data.</text>
</comment>
<dbReference type="PROSITE" id="PS51194">
    <property type="entry name" value="HELICASE_CTER"/>
    <property type="match status" value="1"/>
</dbReference>
<evidence type="ECO:0000259" key="23">
    <source>
        <dbReference type="PROSITE" id="PS51192"/>
    </source>
</evidence>
<comment type="catalytic activity">
    <reaction evidence="17">
        <text>ATP + H2O = ADP + phosphate + H(+)</text>
        <dbReference type="Rhea" id="RHEA:13065"/>
        <dbReference type="ChEBI" id="CHEBI:15377"/>
        <dbReference type="ChEBI" id="CHEBI:15378"/>
        <dbReference type="ChEBI" id="CHEBI:30616"/>
        <dbReference type="ChEBI" id="CHEBI:43474"/>
        <dbReference type="ChEBI" id="CHEBI:456216"/>
        <dbReference type="EC" id="5.6.2.4"/>
    </reaction>
</comment>
<evidence type="ECO:0000256" key="6">
    <source>
        <dbReference type="ARBA" id="ARBA00022801"/>
    </source>
</evidence>
<evidence type="ECO:0000256" key="22">
    <source>
        <dbReference type="SAM" id="MobiDB-lite"/>
    </source>
</evidence>
<evidence type="ECO:0000256" key="12">
    <source>
        <dbReference type="ARBA" id="ARBA00023204"/>
    </source>
</evidence>
<comment type="catalytic activity">
    <reaction evidence="15">
        <text>Couples ATP hydrolysis with the unwinding of duplex DNA by translocating in the 3'-5' direction.</text>
        <dbReference type="EC" id="5.6.2.4"/>
    </reaction>
</comment>
<feature type="compositionally biased region" description="Polar residues" evidence="22">
    <location>
        <begin position="825"/>
        <end position="837"/>
    </location>
</feature>
<keyword evidence="11" id="KW-0804">Transcription</keyword>
<dbReference type="InterPro" id="IPR001161">
    <property type="entry name" value="XPB/Ssl2"/>
</dbReference>
<dbReference type="PROSITE" id="PS51192">
    <property type="entry name" value="HELICASE_ATP_BIND_1"/>
    <property type="match status" value="1"/>
</dbReference>
<feature type="domain" description="Helicase C-terminal" evidence="24">
    <location>
        <begin position="633"/>
        <end position="787"/>
    </location>
</feature>
<dbReference type="Proteomes" id="UP000245383">
    <property type="component" value="Unassembled WGS sequence"/>
</dbReference>
<sequence length="907" mass="102930">MQIGISDQSSLMYALQKLEFLFRFEQPKIKLKINSNTYKDATSVPNNVIKKENITTPSDTNANKTSIFQHSKHNNESNTDTSTKQNDEEKLIVAAQNDVKAGLVPRAARLEFSNTDPYELVAIPKRDAVSGKFGKGDFNFLKLKKDHSSRPLWICPGSAHIILEAFSPIADQAIDFLIAISEPVSRPLNVHEYKLTPYSLYAAVSVGLETKDILDVLNRLSKVPIPDDVVAAINQCTVSYGKVKQVLKHNRYFVESTHPDILQRLLKDPIISGCRIVDSSSDTNKSQGKNGLLTFSAPKPDELSIAGKQVNQMNVDISVDISNQNDESSNKLENQFNVDLQQQVNDDNIDDPEEDDVYAFEVAPNQVETVKKRCNELDYPMLEEYDFRNDTINPNLNMDLKPITTIRPYQEKSLSKMFGNGRARSGIIVLPCGAGKTLVGITAACTIKKSILCLCTSAVSVYQWKQQFLQWTTIKEHQIAVFTSDQKEKFSGDAGIVISTFSMVANTRKRSYEAQKMMDFLHQREWGLLLLDEVHVVPANMFRRVVTTIAAHTKLGLTATLVREDDKIDDLNFLIGPKLYEANWIDLAIKGHIATVQCAEVWCDMTPEFYREYLKEQNRKRLLLYVMNPRKFQICQYLIWYHQNRGDKIIVFVDNVYALKAYAQKLKLPYIYGGTSQQERLRILHQFQHNPMLNTIFLSKVGDTSIDLPEATCLIQVSSHYGSRRQEAQRLGRILRAKRRQDIGFNAYFYSLVSKDTMEMFYSTKRQQFLVDQGYSFKVITQLEAMEDFEELVFKDKQSQIDLLHTVLLANESDSRLENEDTNADENSTTTGEQSGQKARAKKHASTIQSLSGADNMAYMEYNNGISSRSKLTGIDVRKGRGPILPTGKGTSNSEERHPLFKKHFNK</sequence>
<dbReference type="GO" id="GO:0005675">
    <property type="term" value="C:transcription factor TFIIH holo complex"/>
    <property type="evidence" value="ECO:0007669"/>
    <property type="project" value="TreeGrafter"/>
</dbReference>
<evidence type="ECO:0000256" key="21">
    <source>
        <dbReference type="ARBA" id="ARBA00078607"/>
    </source>
</evidence>
<dbReference type="InterPro" id="IPR027417">
    <property type="entry name" value="P-loop_NTPase"/>
</dbReference>
<keyword evidence="6" id="KW-0378">Hydrolase</keyword>
<evidence type="ECO:0000256" key="16">
    <source>
        <dbReference type="ARBA" id="ARBA00034808"/>
    </source>
</evidence>
<dbReference type="PRINTS" id="PR00851">
    <property type="entry name" value="XRODRMPGMNTB"/>
</dbReference>
<evidence type="ECO:0000256" key="11">
    <source>
        <dbReference type="ARBA" id="ARBA00023163"/>
    </source>
</evidence>
<comment type="function">
    <text evidence="18">ATP-dependent 3'-5' DNA helicase/translocase; binds dsDNA rather than ssDNA, unzipping it in a translocase rather than classical helicase activity. Component of the general transcription and DNA repair factor IIH (TFIIH) core complex. When complexed to CDK-activating kinase (CAK), involved in RNA transcription by RNA polymerase II. Also involved in transcription-coupled nucleotide excision repair (NER) of damaged DNA. In NER, TFIIH acts by opening DNA around the lesion to allow the excision of the damaged oligonucleotide and its replacement by a new DNA fragment. The ATPase activity of XPB/SSL2, but not its helicase activity, is required for DNA opening. In transcription, TFIIH has an essential role in transcription initiation. When the pre-initiation complex (PIC) has been established, TFIIH is required for promoter opening and promoter escape. The ATP-dependent helicase activity of XPB/SSL2 is required for promoter opening and promoter escape.</text>
</comment>
<feature type="region of interest" description="Disordered" evidence="22">
    <location>
        <begin position="873"/>
        <end position="907"/>
    </location>
</feature>
<evidence type="ECO:0000256" key="20">
    <source>
        <dbReference type="ARBA" id="ARBA00076598"/>
    </source>
</evidence>
<keyword evidence="4" id="KW-0547">Nucleotide-binding</keyword>
<organism evidence="25 26">
    <name type="scientific">Smittium simulii</name>
    <dbReference type="NCBI Taxonomy" id="133385"/>
    <lineage>
        <taxon>Eukaryota</taxon>
        <taxon>Fungi</taxon>
        <taxon>Fungi incertae sedis</taxon>
        <taxon>Zoopagomycota</taxon>
        <taxon>Kickxellomycotina</taxon>
        <taxon>Harpellomycetes</taxon>
        <taxon>Harpellales</taxon>
        <taxon>Legeriomycetaceae</taxon>
        <taxon>Smittium</taxon>
    </lineage>
</organism>
<dbReference type="GO" id="GO:0005524">
    <property type="term" value="F:ATP binding"/>
    <property type="evidence" value="ECO:0007669"/>
    <property type="project" value="UniProtKB-KW"/>
</dbReference>
<dbReference type="CDD" id="cd18789">
    <property type="entry name" value="SF2_C_XPB"/>
    <property type="match status" value="1"/>
</dbReference>
<dbReference type="FunFam" id="3.40.50.300:FF:000077">
    <property type="entry name" value="Probable DNA repair helicase RAD25"/>
    <property type="match status" value="1"/>
</dbReference>
<evidence type="ECO:0000256" key="5">
    <source>
        <dbReference type="ARBA" id="ARBA00022763"/>
    </source>
</evidence>
<dbReference type="PANTHER" id="PTHR11274:SF0">
    <property type="entry name" value="GENERAL TRANSCRIPTION AND DNA REPAIR FACTOR IIH HELICASE SUBUNIT XPB"/>
    <property type="match status" value="1"/>
</dbReference>
<dbReference type="FunFam" id="3.40.50.300:FF:000117">
    <property type="entry name" value="Putative DNA repair helicase rad25"/>
    <property type="match status" value="1"/>
</dbReference>
<evidence type="ECO:0000256" key="9">
    <source>
        <dbReference type="ARBA" id="ARBA00023015"/>
    </source>
</evidence>
<evidence type="ECO:0000256" key="3">
    <source>
        <dbReference type="ARBA" id="ARBA00011640"/>
    </source>
</evidence>
<comment type="subcellular location">
    <subcellularLocation>
        <location evidence="1">Nucleus</location>
    </subcellularLocation>
</comment>
<feature type="region of interest" description="Disordered" evidence="22">
    <location>
        <begin position="53"/>
        <end position="86"/>
    </location>
</feature>
<dbReference type="GO" id="GO:0003677">
    <property type="term" value="F:DNA binding"/>
    <property type="evidence" value="ECO:0007669"/>
    <property type="project" value="UniProtKB-KW"/>
</dbReference>
<dbReference type="Pfam" id="PF16203">
    <property type="entry name" value="ERCC3_RAD25_C"/>
    <property type="match status" value="1"/>
</dbReference>
<dbReference type="GO" id="GO:0006367">
    <property type="term" value="P:transcription initiation at RNA polymerase II promoter"/>
    <property type="evidence" value="ECO:0007669"/>
    <property type="project" value="InterPro"/>
</dbReference>
<dbReference type="Pfam" id="PF13625">
    <property type="entry name" value="Helicase_C_3"/>
    <property type="match status" value="1"/>
</dbReference>
<dbReference type="GO" id="GO:0006289">
    <property type="term" value="P:nucleotide-excision repair"/>
    <property type="evidence" value="ECO:0007669"/>
    <property type="project" value="InterPro"/>
</dbReference>
<dbReference type="GO" id="GO:0097550">
    <property type="term" value="C:transcription preinitiation complex"/>
    <property type="evidence" value="ECO:0007669"/>
    <property type="project" value="TreeGrafter"/>
</dbReference>
<dbReference type="SMART" id="SM00490">
    <property type="entry name" value="HELICc"/>
    <property type="match status" value="1"/>
</dbReference>
<keyword evidence="10" id="KW-0238">DNA-binding</keyword>
<evidence type="ECO:0000256" key="14">
    <source>
        <dbReference type="ARBA" id="ARBA00023242"/>
    </source>
</evidence>
<dbReference type="EC" id="5.6.2.4" evidence="16"/>
<accession>A0A2T9YIF9</accession>
<keyword evidence="5" id="KW-0227">DNA damage</keyword>
<dbReference type="GO" id="GO:0016787">
    <property type="term" value="F:hydrolase activity"/>
    <property type="evidence" value="ECO:0007669"/>
    <property type="project" value="UniProtKB-KW"/>
</dbReference>
<dbReference type="InterPro" id="IPR032438">
    <property type="entry name" value="ERCC3_RAD25_C"/>
</dbReference>
<evidence type="ECO:0000256" key="15">
    <source>
        <dbReference type="ARBA" id="ARBA00034617"/>
    </source>
</evidence>
<dbReference type="NCBIfam" id="TIGR00603">
    <property type="entry name" value="rad25"/>
    <property type="match status" value="1"/>
</dbReference>
<comment type="subunit">
    <text evidence="3">Component of the 7-subunit TFIIH core complex composed of XPB/SSL2, XPD/RAD3, SSL1, TFB1, TFB2, TFB4 and TFB5, which is active in NER. The core complex associates with the 3-subunit CTD-kinase module TFIIK composed of CCL1, KIN28 and TFB3 to form the 10-subunit holoenzyme (holo-TFIIH) active in transcription.</text>
</comment>